<comment type="caution">
    <text evidence="2">The sequence shown here is derived from an EMBL/GenBank/DDBJ whole genome shotgun (WGS) entry which is preliminary data.</text>
</comment>
<protein>
    <submittedName>
        <fullName evidence="2">Uncharacterized protein</fullName>
    </submittedName>
</protein>
<name>A0ABD3A8A7_9GENT</name>
<evidence type="ECO:0000313" key="2">
    <source>
        <dbReference type="EMBL" id="KAL3526712.1"/>
    </source>
</evidence>
<keyword evidence="3" id="KW-1185">Reference proteome</keyword>
<organism evidence="2 3">
    <name type="scientific">Cinchona calisaya</name>
    <dbReference type="NCBI Taxonomy" id="153742"/>
    <lineage>
        <taxon>Eukaryota</taxon>
        <taxon>Viridiplantae</taxon>
        <taxon>Streptophyta</taxon>
        <taxon>Embryophyta</taxon>
        <taxon>Tracheophyta</taxon>
        <taxon>Spermatophyta</taxon>
        <taxon>Magnoliopsida</taxon>
        <taxon>eudicotyledons</taxon>
        <taxon>Gunneridae</taxon>
        <taxon>Pentapetalae</taxon>
        <taxon>asterids</taxon>
        <taxon>lamiids</taxon>
        <taxon>Gentianales</taxon>
        <taxon>Rubiaceae</taxon>
        <taxon>Cinchonoideae</taxon>
        <taxon>Cinchoneae</taxon>
        <taxon>Cinchona</taxon>
    </lineage>
</organism>
<proteinExistence type="predicted"/>
<evidence type="ECO:0000313" key="3">
    <source>
        <dbReference type="Proteomes" id="UP001630127"/>
    </source>
</evidence>
<sequence>MLTSLLVPYIFFSLLAEGRVWQMGCFVCCGIETFLPTTFSSFFEFLCRNTEGEGQLGWDNDMPCDRLSAAGAHSDIREIPSHNHMVYQNTLRHHPLVGLSNLGLAASFHVVVTEDAASLMSSVQKKVVHIRPISSVG</sequence>
<feature type="chain" id="PRO_5044826231" evidence="1">
    <location>
        <begin position="19"/>
        <end position="137"/>
    </location>
</feature>
<evidence type="ECO:0000256" key="1">
    <source>
        <dbReference type="SAM" id="SignalP"/>
    </source>
</evidence>
<accession>A0ABD3A8A7</accession>
<dbReference type="EMBL" id="JBJUIK010000005">
    <property type="protein sequence ID" value="KAL3526712.1"/>
    <property type="molecule type" value="Genomic_DNA"/>
</dbReference>
<feature type="signal peptide" evidence="1">
    <location>
        <begin position="1"/>
        <end position="18"/>
    </location>
</feature>
<gene>
    <name evidence="2" type="ORF">ACH5RR_011368</name>
</gene>
<keyword evidence="1" id="KW-0732">Signal</keyword>
<reference evidence="2 3" key="1">
    <citation type="submission" date="2024-11" db="EMBL/GenBank/DDBJ databases">
        <title>A near-complete genome assembly of Cinchona calisaya.</title>
        <authorList>
            <person name="Lian D.C."/>
            <person name="Zhao X.W."/>
            <person name="Wei L."/>
        </authorList>
    </citation>
    <scope>NUCLEOTIDE SEQUENCE [LARGE SCALE GENOMIC DNA]</scope>
    <source>
        <tissue evidence="2">Nenye</tissue>
    </source>
</reference>
<dbReference type="AlphaFoldDB" id="A0ABD3A8A7"/>
<dbReference type="Proteomes" id="UP001630127">
    <property type="component" value="Unassembled WGS sequence"/>
</dbReference>